<organism evidence="2 3">
    <name type="scientific">Dreissena polymorpha</name>
    <name type="common">Zebra mussel</name>
    <name type="synonym">Mytilus polymorpha</name>
    <dbReference type="NCBI Taxonomy" id="45954"/>
    <lineage>
        <taxon>Eukaryota</taxon>
        <taxon>Metazoa</taxon>
        <taxon>Spiralia</taxon>
        <taxon>Lophotrochozoa</taxon>
        <taxon>Mollusca</taxon>
        <taxon>Bivalvia</taxon>
        <taxon>Autobranchia</taxon>
        <taxon>Heteroconchia</taxon>
        <taxon>Euheterodonta</taxon>
        <taxon>Imparidentia</taxon>
        <taxon>Neoheterodontei</taxon>
        <taxon>Myida</taxon>
        <taxon>Dreissenoidea</taxon>
        <taxon>Dreissenidae</taxon>
        <taxon>Dreissena</taxon>
    </lineage>
</organism>
<keyword evidence="1" id="KW-1133">Transmembrane helix</keyword>
<dbReference type="AlphaFoldDB" id="A0A9D4S2S2"/>
<dbReference type="EMBL" id="JAIWYP010000001">
    <property type="protein sequence ID" value="KAH3889651.1"/>
    <property type="molecule type" value="Genomic_DNA"/>
</dbReference>
<name>A0A9D4S2S2_DREPO</name>
<comment type="caution">
    <text evidence="2">The sequence shown here is derived from an EMBL/GenBank/DDBJ whole genome shotgun (WGS) entry which is preliminary data.</text>
</comment>
<feature type="transmembrane region" description="Helical" evidence="1">
    <location>
        <begin position="6"/>
        <end position="23"/>
    </location>
</feature>
<evidence type="ECO:0000313" key="2">
    <source>
        <dbReference type="EMBL" id="KAH3889651.1"/>
    </source>
</evidence>
<keyword evidence="1" id="KW-0812">Transmembrane</keyword>
<protein>
    <submittedName>
        <fullName evidence="2">Uncharacterized protein</fullName>
    </submittedName>
</protein>
<evidence type="ECO:0000313" key="3">
    <source>
        <dbReference type="Proteomes" id="UP000828390"/>
    </source>
</evidence>
<reference evidence="2" key="1">
    <citation type="journal article" date="2019" name="bioRxiv">
        <title>The Genome of the Zebra Mussel, Dreissena polymorpha: A Resource for Invasive Species Research.</title>
        <authorList>
            <person name="McCartney M.A."/>
            <person name="Auch B."/>
            <person name="Kono T."/>
            <person name="Mallez S."/>
            <person name="Zhang Y."/>
            <person name="Obille A."/>
            <person name="Becker A."/>
            <person name="Abrahante J.E."/>
            <person name="Garbe J."/>
            <person name="Badalamenti J.P."/>
            <person name="Herman A."/>
            <person name="Mangelson H."/>
            <person name="Liachko I."/>
            <person name="Sullivan S."/>
            <person name="Sone E.D."/>
            <person name="Koren S."/>
            <person name="Silverstein K.A.T."/>
            <person name="Beckman K.B."/>
            <person name="Gohl D.M."/>
        </authorList>
    </citation>
    <scope>NUCLEOTIDE SEQUENCE</scope>
    <source>
        <strain evidence="2">Duluth1</strain>
        <tissue evidence="2">Whole animal</tissue>
    </source>
</reference>
<keyword evidence="3" id="KW-1185">Reference proteome</keyword>
<dbReference type="Proteomes" id="UP000828390">
    <property type="component" value="Unassembled WGS sequence"/>
</dbReference>
<evidence type="ECO:0000256" key="1">
    <source>
        <dbReference type="SAM" id="Phobius"/>
    </source>
</evidence>
<keyword evidence="1" id="KW-0472">Membrane</keyword>
<sequence>MPFAKPVWWAMLSFGSAGWRTVLTRRITARTNRTAYRSGVNEGDLGGCFTERIWL</sequence>
<proteinExistence type="predicted"/>
<gene>
    <name evidence="2" type="ORF">DPMN_013711</name>
</gene>
<accession>A0A9D4S2S2</accession>
<reference evidence="2" key="2">
    <citation type="submission" date="2020-11" db="EMBL/GenBank/DDBJ databases">
        <authorList>
            <person name="McCartney M.A."/>
            <person name="Auch B."/>
            <person name="Kono T."/>
            <person name="Mallez S."/>
            <person name="Becker A."/>
            <person name="Gohl D.M."/>
            <person name="Silverstein K.A.T."/>
            <person name="Koren S."/>
            <person name="Bechman K.B."/>
            <person name="Herman A."/>
            <person name="Abrahante J.E."/>
            <person name="Garbe J."/>
        </authorList>
    </citation>
    <scope>NUCLEOTIDE SEQUENCE</scope>
    <source>
        <strain evidence="2">Duluth1</strain>
        <tissue evidence="2">Whole animal</tissue>
    </source>
</reference>